<proteinExistence type="predicted"/>
<comment type="caution">
    <text evidence="4">The sequence shown here is derived from an EMBL/GenBank/DDBJ whole genome shotgun (WGS) entry which is preliminary data.</text>
</comment>
<gene>
    <name evidence="4" type="ORF">MAAFP003_2953</name>
</gene>
<sequence length="212" mass="23406">MVAPFLVRCDHYNKRTGSSAYDVFVRTRTELRDEILAAARAEFAQYGLAGARVDRIARAASASKERLYAHFGDKETLFRDVVATDGAEFFRAVELRPDAVPEFVGGVFDLAQRRPEHIRMITWAQMEGFTLDNPEVDGVHPPEKAIAALRQAQADGHVDPVWEPEQLIVLLFAIGLSWAHFPDPAAATTDPDVIAGRRAAAVEAAARVVEPR</sequence>
<dbReference type="InterPro" id="IPR050109">
    <property type="entry name" value="HTH-type_TetR-like_transc_reg"/>
</dbReference>
<organism evidence="4 5">
    <name type="scientific">Mycobacterium ahvazicum</name>
    <dbReference type="NCBI Taxonomy" id="1964395"/>
    <lineage>
        <taxon>Bacteria</taxon>
        <taxon>Bacillati</taxon>
        <taxon>Actinomycetota</taxon>
        <taxon>Actinomycetes</taxon>
        <taxon>Mycobacteriales</taxon>
        <taxon>Mycobacteriaceae</taxon>
        <taxon>Mycobacterium</taxon>
        <taxon>Mycobacterium simiae complex</taxon>
    </lineage>
</organism>
<dbReference type="GO" id="GO:0003677">
    <property type="term" value="F:DNA binding"/>
    <property type="evidence" value="ECO:0007669"/>
    <property type="project" value="UniProtKB-UniRule"/>
</dbReference>
<accession>A0A2K4YBZ6</accession>
<protein>
    <submittedName>
        <fullName evidence="4">TetR/AcrR family transcriptional regulator</fullName>
    </submittedName>
</protein>
<dbReference type="Pfam" id="PF00440">
    <property type="entry name" value="TetR_N"/>
    <property type="match status" value="1"/>
</dbReference>
<name>A0A2K4YBZ6_9MYCO</name>
<dbReference type="InterPro" id="IPR036271">
    <property type="entry name" value="Tet_transcr_reg_TetR-rel_C_sf"/>
</dbReference>
<dbReference type="GO" id="GO:0006355">
    <property type="term" value="P:regulation of DNA-templated transcription"/>
    <property type="evidence" value="ECO:0007669"/>
    <property type="project" value="UniProtKB-ARBA"/>
</dbReference>
<feature type="DNA-binding region" description="H-T-H motif" evidence="2">
    <location>
        <begin position="52"/>
        <end position="71"/>
    </location>
</feature>
<keyword evidence="1 2" id="KW-0238">DNA-binding</keyword>
<dbReference type="PANTHER" id="PTHR30328">
    <property type="entry name" value="TRANSCRIPTIONAL REPRESSOR"/>
    <property type="match status" value="1"/>
</dbReference>
<evidence type="ECO:0000313" key="4">
    <source>
        <dbReference type="EMBL" id="SOX54277.1"/>
    </source>
</evidence>
<dbReference type="PRINTS" id="PR00455">
    <property type="entry name" value="HTHTETR"/>
</dbReference>
<dbReference type="InterPro" id="IPR041467">
    <property type="entry name" value="Sco4008_C"/>
</dbReference>
<dbReference type="AlphaFoldDB" id="A0A2K4YBZ6"/>
<dbReference type="PANTHER" id="PTHR30328:SF54">
    <property type="entry name" value="HTH-TYPE TRANSCRIPTIONAL REPRESSOR SCO4008"/>
    <property type="match status" value="1"/>
</dbReference>
<reference evidence="4" key="1">
    <citation type="submission" date="2018-01" db="EMBL/GenBank/DDBJ databases">
        <authorList>
            <consortium name="Urmite Genomes"/>
        </authorList>
    </citation>
    <scope>NUCLEOTIDE SEQUENCE [LARGE SCALE GENOMIC DNA]</scope>
    <source>
        <strain evidence="4">AFP003</strain>
    </source>
</reference>
<dbReference type="Gene3D" id="1.10.357.10">
    <property type="entry name" value="Tetracycline Repressor, domain 2"/>
    <property type="match status" value="1"/>
</dbReference>
<keyword evidence="5" id="KW-1185">Reference proteome</keyword>
<dbReference type="PROSITE" id="PS50977">
    <property type="entry name" value="HTH_TETR_2"/>
    <property type="match status" value="1"/>
</dbReference>
<dbReference type="Proteomes" id="UP000236318">
    <property type="component" value="Unassembled WGS sequence"/>
</dbReference>
<dbReference type="SUPFAM" id="SSF46689">
    <property type="entry name" value="Homeodomain-like"/>
    <property type="match status" value="1"/>
</dbReference>
<dbReference type="InterPro" id="IPR001647">
    <property type="entry name" value="HTH_TetR"/>
</dbReference>
<dbReference type="InterPro" id="IPR009057">
    <property type="entry name" value="Homeodomain-like_sf"/>
</dbReference>
<dbReference type="EMBL" id="FXEG02000003">
    <property type="protein sequence ID" value="SOX54277.1"/>
    <property type="molecule type" value="Genomic_DNA"/>
</dbReference>
<dbReference type="SUPFAM" id="SSF48498">
    <property type="entry name" value="Tetracyclin repressor-like, C-terminal domain"/>
    <property type="match status" value="1"/>
</dbReference>
<evidence type="ECO:0000313" key="5">
    <source>
        <dbReference type="Proteomes" id="UP000236318"/>
    </source>
</evidence>
<evidence type="ECO:0000259" key="3">
    <source>
        <dbReference type="PROSITE" id="PS50977"/>
    </source>
</evidence>
<evidence type="ECO:0000256" key="2">
    <source>
        <dbReference type="PROSITE-ProRule" id="PRU00335"/>
    </source>
</evidence>
<feature type="domain" description="HTH tetR-type" evidence="3">
    <location>
        <begin position="29"/>
        <end position="89"/>
    </location>
</feature>
<evidence type="ECO:0000256" key="1">
    <source>
        <dbReference type="ARBA" id="ARBA00023125"/>
    </source>
</evidence>
<dbReference type="Pfam" id="PF17926">
    <property type="entry name" value="TetR_C_21"/>
    <property type="match status" value="1"/>
</dbReference>